<gene>
    <name evidence="2" type="ORF">GCM10022262_13150</name>
</gene>
<sequence length="278" mass="28837">MKTPRLFSATAAVAVGLALLSSGGGSVAGWYDELEIPGATITSGELRVEKLSTSVTTSGSTVIVDVTSRLHVEGDALAAGLTLNVEGLSSPDGSQPVVEVRKGENGERLDLSAQPWQVDDSDDGVMVTAHISLPIAAAQALTGQPKVTWKLTQATPGQGWSSEAVQEISFAGVLPAVPIFPSLACALTSVDGVITISWTSNDPAPTRWEVVEHNGAGNKETIVETITSSNGVMVYSATVDTQNGIWRYSIRAVYEGEEPQLSQVVTLTSCAAGTQNGG</sequence>
<evidence type="ECO:0008006" key="4">
    <source>
        <dbReference type="Google" id="ProtNLM"/>
    </source>
</evidence>
<proteinExistence type="predicted"/>
<accession>A0ABP8ESL0</accession>
<feature type="chain" id="PRO_5047519706" description="Fibronectin type-III domain-containing protein" evidence="1">
    <location>
        <begin position="29"/>
        <end position="278"/>
    </location>
</feature>
<dbReference type="EMBL" id="BAABBA010000005">
    <property type="protein sequence ID" value="GAA4286956.1"/>
    <property type="molecule type" value="Genomic_DNA"/>
</dbReference>
<name>A0ABP8ESL0_9MICO</name>
<protein>
    <recommendedName>
        <fullName evidence="4">Fibronectin type-III domain-containing protein</fullName>
    </recommendedName>
</protein>
<reference evidence="3" key="1">
    <citation type="journal article" date="2019" name="Int. J. Syst. Evol. Microbiol.">
        <title>The Global Catalogue of Microorganisms (GCM) 10K type strain sequencing project: providing services to taxonomists for standard genome sequencing and annotation.</title>
        <authorList>
            <consortium name="The Broad Institute Genomics Platform"/>
            <consortium name="The Broad Institute Genome Sequencing Center for Infectious Disease"/>
            <person name="Wu L."/>
            <person name="Ma J."/>
        </authorList>
    </citation>
    <scope>NUCLEOTIDE SEQUENCE [LARGE SCALE GENOMIC DNA]</scope>
    <source>
        <strain evidence="3">JCM 17459</strain>
    </source>
</reference>
<evidence type="ECO:0000256" key="1">
    <source>
        <dbReference type="SAM" id="SignalP"/>
    </source>
</evidence>
<dbReference type="RefSeq" id="WP_345039051.1">
    <property type="nucleotide sequence ID" value="NZ_BAABBA010000005.1"/>
</dbReference>
<evidence type="ECO:0000313" key="2">
    <source>
        <dbReference type="EMBL" id="GAA4286956.1"/>
    </source>
</evidence>
<keyword evidence="1" id="KW-0732">Signal</keyword>
<feature type="signal peptide" evidence="1">
    <location>
        <begin position="1"/>
        <end position="28"/>
    </location>
</feature>
<evidence type="ECO:0000313" key="3">
    <source>
        <dbReference type="Proteomes" id="UP001499841"/>
    </source>
</evidence>
<comment type="caution">
    <text evidence="2">The sequence shown here is derived from an EMBL/GenBank/DDBJ whole genome shotgun (WGS) entry which is preliminary data.</text>
</comment>
<keyword evidence="3" id="KW-1185">Reference proteome</keyword>
<organism evidence="2 3">
    <name type="scientific">Georgenia daeguensis</name>
    <dbReference type="NCBI Taxonomy" id="908355"/>
    <lineage>
        <taxon>Bacteria</taxon>
        <taxon>Bacillati</taxon>
        <taxon>Actinomycetota</taxon>
        <taxon>Actinomycetes</taxon>
        <taxon>Micrococcales</taxon>
        <taxon>Bogoriellaceae</taxon>
        <taxon>Georgenia</taxon>
    </lineage>
</organism>
<dbReference type="Proteomes" id="UP001499841">
    <property type="component" value="Unassembled WGS sequence"/>
</dbReference>